<feature type="binding site" evidence="6">
    <location>
        <position position="1152"/>
    </location>
    <ligand>
        <name>Zn(2+)</name>
        <dbReference type="ChEBI" id="CHEBI:29105"/>
    </ligand>
</feature>
<dbReference type="Gene3D" id="1.20.58.70">
    <property type="match status" value="1"/>
</dbReference>
<dbReference type="InterPro" id="IPR028592">
    <property type="entry name" value="QTRTD1"/>
</dbReference>
<evidence type="ECO:0000256" key="3">
    <source>
        <dbReference type="ARBA" id="ARBA00022723"/>
    </source>
</evidence>
<keyword evidence="9" id="KW-0472">Membrane</keyword>
<comment type="similarity">
    <text evidence="6">Belongs to the queuine tRNA-ribosyltransferase family. QTRT2 subfamily.</text>
</comment>
<dbReference type="PROSITE" id="PS50192">
    <property type="entry name" value="T_SNARE"/>
    <property type="match status" value="1"/>
</dbReference>
<dbReference type="PANTHER" id="PTHR46064:SF1">
    <property type="entry name" value="QUEUINE TRNA-RIBOSYLTRANSFERASE ACCESSORY SUBUNIT 2"/>
    <property type="match status" value="1"/>
</dbReference>
<evidence type="ECO:0000256" key="5">
    <source>
        <dbReference type="ARBA" id="ARBA00022833"/>
    </source>
</evidence>
<evidence type="ECO:0000256" key="7">
    <source>
        <dbReference type="SAM" id="Coils"/>
    </source>
</evidence>
<keyword evidence="4" id="KW-0813">Transport</keyword>
<dbReference type="Gene3D" id="3.40.50.720">
    <property type="entry name" value="NAD(P)-binding Rossmann-like Domain"/>
    <property type="match status" value="2"/>
</dbReference>
<feature type="binding site" evidence="6">
    <location>
        <position position="1121"/>
    </location>
    <ligand>
        <name>Zn(2+)</name>
        <dbReference type="ChEBI" id="CHEBI:29105"/>
    </ligand>
</feature>
<dbReference type="PANTHER" id="PTHR46064">
    <property type="entry name" value="QUEUINE TRNA-RIBOSYLTRANSFERASE ACCESSORY SUBUNIT 2"/>
    <property type="match status" value="1"/>
</dbReference>
<dbReference type="HAMAP" id="MF_03043">
    <property type="entry name" value="QTRT2"/>
    <property type="match status" value="1"/>
</dbReference>
<dbReference type="SUPFAM" id="SSF51713">
    <property type="entry name" value="tRNA-guanine transglycosylase"/>
    <property type="match status" value="1"/>
</dbReference>
<keyword evidence="1 6" id="KW-0963">Cytoplasm</keyword>
<dbReference type="InterPro" id="IPR036511">
    <property type="entry name" value="TGT-like_sf"/>
</dbReference>
<dbReference type="Gene3D" id="3.20.20.105">
    <property type="entry name" value="Queuine tRNA-ribosyltransferase-like"/>
    <property type="match status" value="1"/>
</dbReference>
<feature type="region of interest" description="Disordered" evidence="8">
    <location>
        <begin position="1182"/>
        <end position="1224"/>
    </location>
</feature>
<reference evidence="12" key="1">
    <citation type="submission" date="2013-03" db="EMBL/GenBank/DDBJ databases">
        <title>The Genome Sequence of Anopheles christyi ACHKN1017.</title>
        <authorList>
            <consortium name="The Broad Institute Genomics Platform"/>
            <person name="Neafsey D.E."/>
            <person name="Besansky N."/>
            <person name="Walker B."/>
            <person name="Young S.K."/>
            <person name="Zeng Q."/>
            <person name="Gargeya S."/>
            <person name="Fitzgerald M."/>
            <person name="Haas B."/>
            <person name="Abouelleil A."/>
            <person name="Allen A.W."/>
            <person name="Alvarado L."/>
            <person name="Arachchi H.M."/>
            <person name="Berlin A.M."/>
            <person name="Chapman S.B."/>
            <person name="Gainer-Dewar J."/>
            <person name="Goldberg J."/>
            <person name="Griggs A."/>
            <person name="Gujja S."/>
            <person name="Hansen M."/>
            <person name="Howarth C."/>
            <person name="Imamovic A."/>
            <person name="Ireland A."/>
            <person name="Larimer J."/>
            <person name="McCowan C."/>
            <person name="Murphy C."/>
            <person name="Pearson M."/>
            <person name="Poon T.W."/>
            <person name="Priest M."/>
            <person name="Roberts A."/>
            <person name="Saif S."/>
            <person name="Shea T."/>
            <person name="Sisk P."/>
            <person name="Sykes S."/>
            <person name="Wortman J."/>
            <person name="Nusbaum C."/>
            <person name="Birren B."/>
        </authorList>
    </citation>
    <scope>NUCLEOTIDE SEQUENCE [LARGE SCALE GENOMIC DNA]</scope>
    <source>
        <strain evidence="12">ACHKN1017</strain>
    </source>
</reference>
<dbReference type="GO" id="GO:0006836">
    <property type="term" value="P:neurotransmitter transport"/>
    <property type="evidence" value="ECO:0007669"/>
    <property type="project" value="UniProtKB-KW"/>
</dbReference>
<dbReference type="Pfam" id="PF05739">
    <property type="entry name" value="SNARE"/>
    <property type="match status" value="1"/>
</dbReference>
<keyword evidence="9" id="KW-1133">Transmembrane helix</keyword>
<dbReference type="GO" id="GO:0006400">
    <property type="term" value="P:tRNA modification"/>
    <property type="evidence" value="ECO:0007669"/>
    <property type="project" value="InterPro"/>
</dbReference>
<dbReference type="SMART" id="SM00397">
    <property type="entry name" value="t_SNARE"/>
    <property type="match status" value="1"/>
</dbReference>
<keyword evidence="2 6" id="KW-0819">tRNA processing</keyword>
<comment type="subcellular location">
    <subcellularLocation>
        <location evidence="6">Cytoplasm</location>
    </subcellularLocation>
</comment>
<dbReference type="Pfam" id="PF14523">
    <property type="entry name" value="Syntaxin_2"/>
    <property type="match status" value="1"/>
</dbReference>
<dbReference type="GO" id="GO:0005737">
    <property type="term" value="C:cytoplasm"/>
    <property type="evidence" value="ECO:0007669"/>
    <property type="project" value="UniProtKB-SubCell"/>
</dbReference>
<dbReference type="SMART" id="SM00503">
    <property type="entry name" value="SynN"/>
    <property type="match status" value="1"/>
</dbReference>
<keyword evidence="3 6" id="KW-0479">Metal-binding</keyword>
<dbReference type="Gene3D" id="1.20.5.110">
    <property type="match status" value="1"/>
</dbReference>
<accession>A0A182K0P3</accession>
<dbReference type="GO" id="GO:0016020">
    <property type="term" value="C:membrane"/>
    <property type="evidence" value="ECO:0007669"/>
    <property type="project" value="InterPro"/>
</dbReference>
<dbReference type="GO" id="GO:0008641">
    <property type="term" value="F:ubiquitin-like modifier activating enzyme activity"/>
    <property type="evidence" value="ECO:0007669"/>
    <property type="project" value="InterPro"/>
</dbReference>
<dbReference type="InterPro" id="IPR002616">
    <property type="entry name" value="tRNA_ribo_trans-like"/>
</dbReference>
<dbReference type="FunFam" id="1.20.5.110:FF:000088">
    <property type="entry name" value="AGAP005543-PA-like protein"/>
    <property type="match status" value="1"/>
</dbReference>
<protein>
    <recommendedName>
        <fullName evidence="6">Queuine tRNA-ribosyltransferase accessory subunit 2</fullName>
    </recommendedName>
    <alternativeName>
        <fullName evidence="6">Queuine tRNA-ribosyltransferase domain-containing protein 1</fullName>
    </alternativeName>
</protein>
<comment type="cofactor">
    <cofactor evidence="6">
        <name>Zn(2+)</name>
        <dbReference type="ChEBI" id="CHEBI:29105"/>
    </cofactor>
    <text evidence="6">Binds 1 zinc ion per subunit.</text>
</comment>
<evidence type="ECO:0000256" key="9">
    <source>
        <dbReference type="SAM" id="Phobius"/>
    </source>
</evidence>
<keyword evidence="7" id="KW-0175">Coiled coil</keyword>
<dbReference type="VEuPathDB" id="VectorBase:ACHR004325"/>
<dbReference type="NCBIfam" id="TIGR00449">
    <property type="entry name" value="tgt_general"/>
    <property type="match status" value="1"/>
</dbReference>
<keyword evidence="9" id="KW-0812">Transmembrane</keyword>
<dbReference type="InterPro" id="IPR000594">
    <property type="entry name" value="ThiF_NAD_FAD-bd"/>
</dbReference>
<evidence type="ECO:0000313" key="12">
    <source>
        <dbReference type="Proteomes" id="UP000075881"/>
    </source>
</evidence>
<dbReference type="FunFam" id="3.40.50.720:FF:000828">
    <property type="entry name" value="Nedd8-activating enzyme E1 regulatory subunit"/>
    <property type="match status" value="1"/>
</dbReference>
<organism evidence="11 12">
    <name type="scientific">Anopheles christyi</name>
    <dbReference type="NCBI Taxonomy" id="43041"/>
    <lineage>
        <taxon>Eukaryota</taxon>
        <taxon>Metazoa</taxon>
        <taxon>Ecdysozoa</taxon>
        <taxon>Arthropoda</taxon>
        <taxon>Hexapoda</taxon>
        <taxon>Insecta</taxon>
        <taxon>Pterygota</taxon>
        <taxon>Neoptera</taxon>
        <taxon>Endopterygota</taxon>
        <taxon>Diptera</taxon>
        <taxon>Nematocera</taxon>
        <taxon>Culicoidea</taxon>
        <taxon>Culicidae</taxon>
        <taxon>Anophelinae</taxon>
        <taxon>Anopheles</taxon>
    </lineage>
</organism>
<evidence type="ECO:0000259" key="10">
    <source>
        <dbReference type="PROSITE" id="PS50192"/>
    </source>
</evidence>
<evidence type="ECO:0000256" key="4">
    <source>
        <dbReference type="ARBA" id="ARBA00022775"/>
    </source>
</evidence>
<dbReference type="GO" id="GO:0046872">
    <property type="term" value="F:metal ion binding"/>
    <property type="evidence" value="ECO:0007669"/>
    <property type="project" value="UniProtKB-KW"/>
</dbReference>
<evidence type="ECO:0000256" key="1">
    <source>
        <dbReference type="ARBA" id="ARBA00022490"/>
    </source>
</evidence>
<comment type="subunit">
    <text evidence="6">Heterodimer of a catalytic subunit and an accessory subunit.</text>
</comment>
<dbReference type="EnsemblMetazoa" id="ACHR004325-RA">
    <property type="protein sequence ID" value="ACHR004325-PA"/>
    <property type="gene ID" value="ACHR004325"/>
</dbReference>
<evidence type="ECO:0000256" key="8">
    <source>
        <dbReference type="SAM" id="MobiDB-lite"/>
    </source>
</evidence>
<feature type="domain" description="T-SNARE coiled-coil homology" evidence="10">
    <location>
        <begin position="684"/>
        <end position="746"/>
    </location>
</feature>
<dbReference type="SUPFAM" id="SSF69572">
    <property type="entry name" value="Activating enzymes of the ubiquitin-like proteins"/>
    <property type="match status" value="1"/>
</dbReference>
<feature type="binding site" evidence="6">
    <location>
        <position position="1123"/>
    </location>
    <ligand>
        <name>Zn(2+)</name>
        <dbReference type="ChEBI" id="CHEBI:29105"/>
    </ligand>
</feature>
<feature type="coiled-coil region" evidence="7">
    <location>
        <begin position="680"/>
        <end position="714"/>
    </location>
</feature>
<dbReference type="FunFam" id="1.20.58.70:FF:000006">
    <property type="entry name" value="Syntaxin 7"/>
    <property type="match status" value="1"/>
</dbReference>
<dbReference type="GO" id="GO:0008479">
    <property type="term" value="F:tRNA-guanosine(34) queuine transglycosylase activity"/>
    <property type="evidence" value="ECO:0007669"/>
    <property type="project" value="UniProtKB-UniRule"/>
</dbReference>
<dbReference type="Pfam" id="PF01702">
    <property type="entry name" value="TGT"/>
    <property type="match status" value="1"/>
</dbReference>
<dbReference type="Proteomes" id="UP000075881">
    <property type="component" value="Unassembled WGS sequence"/>
</dbReference>
<dbReference type="InterPro" id="IPR000727">
    <property type="entry name" value="T_SNARE_dom"/>
</dbReference>
<comment type="function">
    <text evidence="6">Non-catalytic subunit of the queuine tRNA-ribosyltransferase (TGT) that catalyzes the base-exchange of a guanine (G) residue with queuine (Q) at position 34 (anticodon wobble position) in tRNAs with GU(N) anticodons (tRNA-Asp, -Asn, -His and -Tyr), resulting in the hypermodified nucleoside queuosine (7-(((4,5-cis-dihydroxy-2-cyclopenten-1-yl)amino)methyl)-7-deazaguanosine).</text>
</comment>
<dbReference type="CDD" id="cd01493">
    <property type="entry name" value="APPBP1_RUB"/>
    <property type="match status" value="1"/>
</dbReference>
<reference evidence="11" key="2">
    <citation type="submission" date="2020-05" db="UniProtKB">
        <authorList>
            <consortium name="EnsemblMetazoa"/>
        </authorList>
    </citation>
    <scope>IDENTIFICATION</scope>
    <source>
        <strain evidence="11">ACHKN1017</strain>
    </source>
</reference>
<keyword evidence="4" id="KW-0532">Neurotransmitter transport</keyword>
<dbReference type="SUPFAM" id="SSF47661">
    <property type="entry name" value="t-snare proteins"/>
    <property type="match status" value="1"/>
</dbReference>
<evidence type="ECO:0000313" key="11">
    <source>
        <dbReference type="EnsemblMetazoa" id="ACHR004325-PA"/>
    </source>
</evidence>
<sequence>MSSPAPKSPEMSDKSRKYDRQIRLWGEHGQTVLENAQICLINATALGTEILKGIVLPGIGGFTIVDHRPVIEEDVGCNFFLDLDSVGQPRAKRCMQLLQELNPDVNGDYVDEHVEQLIDGQPDFFRSFDVVVATSISERTIMRLSNVLWDQNIPLIVTRSVGFYGVARLQLREHCIIETHPDNKQTDLRLEHPFEELKKHMAGTEITNKVPWLVVLYKVLQEWVDAHDGRYPTSYREKSELRELIRSKMDGEQENFEEAIKAVNSSFGGGKPSSAVREILQDDRCVNVNTESNAFWIMARALKDFVDNEGNGLLPVPGVLPDMTADTNSYISLQTVYRNQAAHDAEIVFRRARQLLKELNKPNDLITDKDVRLFCREAANIAVVRGTKITDEFDKGYHRSSHIASVLETPNSLMGHYIVLRALDRFQADYGCLPGESEAESDTTGMKSIAAKMLSEWGIGTPLSDDLAYEICRYGGAEIHSISAYLGGCIAHELIKLMSYASFDSNATGNSNITNEADFQKTAQIVVASIQKILQNVSSMQRMVNQFGTAQDSPELKQQLHQIRSYTQQLINDTTNQLNDLVNCKERHLKIQRDRLVDEFSTALNAFQAVQRKTVDLEKNAVRQARQASGAAMAINKPPGSHHSSMGSNYNNTSNSGGSSMFEDNFITGSRGQTQEQMQEEIDLQALEDQERTIRELEENIVSVNEIYKKLGALVYEQSHQVDSIEASVEQTSVFVSEGVQQLKQASHYQASDLTWSNKARKKKLILALIAAAILAFIILIIKNKIFKRVVYTMKFTLSTVTKCSGRLGVLGGLERLPNLSLQTPAFIFHTKGGSIPHVSKEAMQHVSDDPSCFLHLSISNTLHMQEAIKASRITIAEFIAQSNCATLLFVRDPSEPPIPGLPEKESLPIYTRNGRRNITLEQYMTLVETFRPDAYVPLYDGDTDANSSKKREQKSLDRTEKFVEQCLEWHRKSDALQSSCLIGPVVGGYNEKLREKSVEFLRKSDDTFAGYLIDGLHMHGPSVARMDGSAALAIVANVCKLLPEDKVRLCFGSYDPTLVLEMVAAGVDVFDTSYVYLKAAQEHRALVFSFDVTSTKEHTTELDTTDARWAEDFGPLLPGCMCYTCQKHSRAYVHHLYNTREMLGPILLMMHNLHHYMEYFKAIRQHVANDSLPELKKHLAGQKSLPPYEPSKEVKIQMPAAQKVDTMEPMEELGEKQNKKQRA</sequence>
<feature type="binding site" evidence="6">
    <location>
        <position position="1126"/>
    </location>
    <ligand>
        <name>Zn(2+)</name>
        <dbReference type="ChEBI" id="CHEBI:29105"/>
    </ligand>
</feature>
<evidence type="ECO:0000256" key="2">
    <source>
        <dbReference type="ARBA" id="ARBA00022694"/>
    </source>
</evidence>
<dbReference type="GO" id="GO:0016192">
    <property type="term" value="P:vesicle-mediated transport"/>
    <property type="evidence" value="ECO:0007669"/>
    <property type="project" value="InterPro"/>
</dbReference>
<keyword evidence="12" id="KW-1185">Reference proteome</keyword>
<dbReference type="InterPro" id="IPR010989">
    <property type="entry name" value="SNARE"/>
</dbReference>
<dbReference type="Pfam" id="PF00899">
    <property type="entry name" value="ThiF"/>
    <property type="match status" value="1"/>
</dbReference>
<proteinExistence type="inferred from homology"/>
<evidence type="ECO:0000256" key="6">
    <source>
        <dbReference type="HAMAP-Rule" id="MF_03043"/>
    </source>
</evidence>
<feature type="compositionally biased region" description="Low complexity" evidence="8">
    <location>
        <begin position="644"/>
        <end position="660"/>
    </location>
</feature>
<dbReference type="STRING" id="43041.A0A182K0P3"/>
<feature type="compositionally biased region" description="Basic and acidic residues" evidence="8">
    <location>
        <begin position="1214"/>
        <end position="1224"/>
    </location>
</feature>
<dbReference type="InterPro" id="IPR050852">
    <property type="entry name" value="Queuine_tRNA-ribosyltrfase"/>
</dbReference>
<keyword evidence="5 6" id="KW-0862">Zinc</keyword>
<name>A0A182K0P3_9DIPT</name>
<feature type="region of interest" description="Disordered" evidence="8">
    <location>
        <begin position="638"/>
        <end position="666"/>
    </location>
</feature>
<feature type="transmembrane region" description="Helical" evidence="9">
    <location>
        <begin position="765"/>
        <end position="782"/>
    </location>
</feature>
<dbReference type="InterPro" id="IPR035985">
    <property type="entry name" value="Ubiquitin-activating_enz"/>
</dbReference>
<dbReference type="InterPro" id="IPR006011">
    <property type="entry name" value="Syntaxin_N"/>
</dbReference>
<dbReference type="AlphaFoldDB" id="A0A182K0P3"/>